<evidence type="ECO:0000256" key="3">
    <source>
        <dbReference type="SAM" id="SignalP"/>
    </source>
</evidence>
<feature type="transmembrane region" description="Helical" evidence="2">
    <location>
        <begin position="223"/>
        <end position="245"/>
    </location>
</feature>
<evidence type="ECO:0000256" key="1">
    <source>
        <dbReference type="SAM" id="MobiDB-lite"/>
    </source>
</evidence>
<keyword evidence="3" id="KW-0732">Signal</keyword>
<keyword evidence="2" id="KW-0812">Transmembrane</keyword>
<evidence type="ECO:0000313" key="4">
    <source>
        <dbReference type="EMBL" id="KAK7105509.1"/>
    </source>
</evidence>
<keyword evidence="5" id="KW-1185">Reference proteome</keyword>
<gene>
    <name evidence="4" type="ORF">V1264_016875</name>
</gene>
<dbReference type="EMBL" id="JBAMIC010000007">
    <property type="protein sequence ID" value="KAK7105509.1"/>
    <property type="molecule type" value="Genomic_DNA"/>
</dbReference>
<keyword evidence="2" id="KW-1133">Transmembrane helix</keyword>
<feature type="region of interest" description="Disordered" evidence="1">
    <location>
        <begin position="196"/>
        <end position="217"/>
    </location>
</feature>
<evidence type="ECO:0000256" key="2">
    <source>
        <dbReference type="SAM" id="Phobius"/>
    </source>
</evidence>
<feature type="signal peptide" evidence="3">
    <location>
        <begin position="1"/>
        <end position="29"/>
    </location>
</feature>
<comment type="caution">
    <text evidence="4">The sequence shown here is derived from an EMBL/GenBank/DDBJ whole genome shotgun (WGS) entry which is preliminary data.</text>
</comment>
<proteinExistence type="predicted"/>
<dbReference type="AlphaFoldDB" id="A0AAN9BHY3"/>
<feature type="compositionally biased region" description="Pro residues" evidence="1">
    <location>
        <begin position="263"/>
        <end position="284"/>
    </location>
</feature>
<protein>
    <submittedName>
        <fullName evidence="4">Uncharacterized protein</fullName>
    </submittedName>
</protein>
<keyword evidence="2" id="KW-0472">Membrane</keyword>
<feature type="chain" id="PRO_5042865655" evidence="3">
    <location>
        <begin position="30"/>
        <end position="359"/>
    </location>
</feature>
<organism evidence="4 5">
    <name type="scientific">Littorina saxatilis</name>
    <dbReference type="NCBI Taxonomy" id="31220"/>
    <lineage>
        <taxon>Eukaryota</taxon>
        <taxon>Metazoa</taxon>
        <taxon>Spiralia</taxon>
        <taxon>Lophotrochozoa</taxon>
        <taxon>Mollusca</taxon>
        <taxon>Gastropoda</taxon>
        <taxon>Caenogastropoda</taxon>
        <taxon>Littorinimorpha</taxon>
        <taxon>Littorinoidea</taxon>
        <taxon>Littorinidae</taxon>
        <taxon>Littorina</taxon>
    </lineage>
</organism>
<feature type="compositionally biased region" description="Low complexity" evidence="1">
    <location>
        <begin position="295"/>
        <end position="311"/>
    </location>
</feature>
<name>A0AAN9BHY3_9CAEN</name>
<feature type="region of interest" description="Disordered" evidence="1">
    <location>
        <begin position="255"/>
        <end position="326"/>
    </location>
</feature>
<accession>A0AAN9BHY3</accession>
<evidence type="ECO:0000313" key="5">
    <source>
        <dbReference type="Proteomes" id="UP001374579"/>
    </source>
</evidence>
<reference evidence="4 5" key="1">
    <citation type="submission" date="2024-02" db="EMBL/GenBank/DDBJ databases">
        <title>Chromosome-scale genome assembly of the rough periwinkle Littorina saxatilis.</title>
        <authorList>
            <person name="De Jode A."/>
            <person name="Faria R."/>
            <person name="Formenti G."/>
            <person name="Sims Y."/>
            <person name="Smith T.P."/>
            <person name="Tracey A."/>
            <person name="Wood J.M.D."/>
            <person name="Zagrodzka Z.B."/>
            <person name="Johannesson K."/>
            <person name="Butlin R.K."/>
            <person name="Leder E.H."/>
        </authorList>
    </citation>
    <scope>NUCLEOTIDE SEQUENCE [LARGE SCALE GENOMIC DNA]</scope>
    <source>
        <strain evidence="4">Snail1</strain>
        <tissue evidence="4">Muscle</tissue>
    </source>
</reference>
<sequence>MNRKQENDGKKNRLLGVFILGFLVLNATGQQDGGNLTCPRQWLLGQEITLTLTLDRSLFPSLCKTDPDRREAWFSVIRLSDPGRSIWITCTVQHITSPGICQGAYTAGTLGCGCVGKTDELYTLEYTFIMDSDSVGNWTADLSCLTADRTMKSLTFHVAPECNWGAATVATPSPAPGNIAASSTGGNDEKVLNVTQVSGSSTTPESKTNSGGADSSASTDVVFYSWIVGITLALLLAIVFALVILRKKYAVKTANPGDGTQPPFEPPLPPFEPPLPRFEPPLPPNESTLDDADSSEPLTSTSDSYSSVQSDAVDEDGASVVAESTSQASESYTKVTGVTLLQSKLNLAHTHTSTVEPLF</sequence>
<dbReference type="Proteomes" id="UP001374579">
    <property type="component" value="Unassembled WGS sequence"/>
</dbReference>